<evidence type="ECO:0000313" key="1">
    <source>
        <dbReference type="EMBL" id="CAG8959281.1"/>
    </source>
</evidence>
<dbReference type="AlphaFoldDB" id="A0A9N9L677"/>
<name>A0A9N9L677_9HELO</name>
<protein>
    <submittedName>
        <fullName evidence="1">Uncharacterized protein</fullName>
    </submittedName>
</protein>
<evidence type="ECO:0000313" key="2">
    <source>
        <dbReference type="Proteomes" id="UP000696280"/>
    </source>
</evidence>
<reference evidence="1" key="1">
    <citation type="submission" date="2021-07" db="EMBL/GenBank/DDBJ databases">
        <authorList>
            <person name="Durling M."/>
        </authorList>
    </citation>
    <scope>NUCLEOTIDE SEQUENCE</scope>
</reference>
<sequence length="72" mass="8190">MINSCIYRWGVRTFYEEMKTNLKQGSSSCCDLAKHKRFSFLCSSISGKSEPNLALFSRKYSLNTPSISSQIL</sequence>
<gene>
    <name evidence="1" type="ORF">HYFRA_00013051</name>
</gene>
<dbReference type="EMBL" id="CAJVRL010000091">
    <property type="protein sequence ID" value="CAG8959281.1"/>
    <property type="molecule type" value="Genomic_DNA"/>
</dbReference>
<proteinExistence type="predicted"/>
<organism evidence="1 2">
    <name type="scientific">Hymenoscyphus fraxineus</name>
    <dbReference type="NCBI Taxonomy" id="746836"/>
    <lineage>
        <taxon>Eukaryota</taxon>
        <taxon>Fungi</taxon>
        <taxon>Dikarya</taxon>
        <taxon>Ascomycota</taxon>
        <taxon>Pezizomycotina</taxon>
        <taxon>Leotiomycetes</taxon>
        <taxon>Helotiales</taxon>
        <taxon>Helotiaceae</taxon>
        <taxon>Hymenoscyphus</taxon>
    </lineage>
</organism>
<dbReference type="Proteomes" id="UP000696280">
    <property type="component" value="Unassembled WGS sequence"/>
</dbReference>
<comment type="caution">
    <text evidence="1">The sequence shown here is derived from an EMBL/GenBank/DDBJ whole genome shotgun (WGS) entry which is preliminary data.</text>
</comment>
<accession>A0A9N9L677</accession>
<feature type="non-terminal residue" evidence="1">
    <location>
        <position position="72"/>
    </location>
</feature>
<keyword evidence="2" id="KW-1185">Reference proteome</keyword>